<dbReference type="Pfam" id="PF13472">
    <property type="entry name" value="Lipase_GDSL_2"/>
    <property type="match status" value="1"/>
</dbReference>
<dbReference type="Gene3D" id="3.40.50.1110">
    <property type="entry name" value="SGNH hydrolase"/>
    <property type="match status" value="1"/>
</dbReference>
<feature type="compositionally biased region" description="Polar residues" evidence="1">
    <location>
        <begin position="37"/>
        <end position="47"/>
    </location>
</feature>
<keyword evidence="4" id="KW-1185">Reference proteome</keyword>
<gene>
    <name evidence="3" type="ORF">JCM19231_1355</name>
</gene>
<dbReference type="AlphaFoldDB" id="A0A0B8NYY5"/>
<name>A0A0B8NYY5_9VIBR</name>
<evidence type="ECO:0000256" key="1">
    <source>
        <dbReference type="SAM" id="MobiDB-lite"/>
    </source>
</evidence>
<keyword evidence="3" id="KW-0378">Hydrolase</keyword>
<dbReference type="EC" id="3.1.1.2" evidence="3"/>
<evidence type="ECO:0000313" key="3">
    <source>
        <dbReference type="EMBL" id="GAM59765.1"/>
    </source>
</evidence>
<reference evidence="3 4" key="2">
    <citation type="submission" date="2015-01" db="EMBL/GenBank/DDBJ databases">
        <authorList>
            <consortium name="NBRP consortium"/>
            <person name="Sawabe T."/>
            <person name="Meirelles P."/>
            <person name="Feng G."/>
            <person name="Sayaka M."/>
            <person name="Hattori M."/>
            <person name="Ohkuma M."/>
        </authorList>
    </citation>
    <scope>NUCLEOTIDE SEQUENCE [LARGE SCALE GENOMIC DNA]</scope>
    <source>
        <strain evidence="4">JCM 19231</strain>
    </source>
</reference>
<dbReference type="Proteomes" id="UP000031671">
    <property type="component" value="Unassembled WGS sequence"/>
</dbReference>
<comment type="caution">
    <text evidence="3">The sequence shown here is derived from an EMBL/GenBank/DDBJ whole genome shotgun (WGS) entry which is preliminary data.</text>
</comment>
<evidence type="ECO:0000259" key="2">
    <source>
        <dbReference type="Pfam" id="PF13472"/>
    </source>
</evidence>
<evidence type="ECO:0000313" key="4">
    <source>
        <dbReference type="Proteomes" id="UP000031671"/>
    </source>
</evidence>
<dbReference type="GO" id="GO:0004064">
    <property type="term" value="F:arylesterase activity"/>
    <property type="evidence" value="ECO:0007669"/>
    <property type="project" value="UniProtKB-EC"/>
</dbReference>
<proteinExistence type="predicted"/>
<dbReference type="InterPro" id="IPR036514">
    <property type="entry name" value="SGNH_hydro_sf"/>
</dbReference>
<accession>A0A0B8NYY5</accession>
<organism evidence="3 4">
    <name type="scientific">Vibrio ishigakensis</name>
    <dbReference type="NCBI Taxonomy" id="1481914"/>
    <lineage>
        <taxon>Bacteria</taxon>
        <taxon>Pseudomonadati</taxon>
        <taxon>Pseudomonadota</taxon>
        <taxon>Gammaproteobacteria</taxon>
        <taxon>Vibrionales</taxon>
        <taxon>Vibrionaceae</taxon>
        <taxon>Vibrio</taxon>
    </lineage>
</organism>
<dbReference type="EMBL" id="BBRZ01000218">
    <property type="protein sequence ID" value="GAM59765.1"/>
    <property type="molecule type" value="Genomic_DNA"/>
</dbReference>
<dbReference type="InterPro" id="IPR013830">
    <property type="entry name" value="SGNH_hydro"/>
</dbReference>
<feature type="domain" description="SGNH hydrolase-type esterase" evidence="2">
    <location>
        <begin position="2"/>
        <end position="64"/>
    </location>
</feature>
<feature type="region of interest" description="Disordered" evidence="1">
    <location>
        <begin position="37"/>
        <end position="64"/>
    </location>
</feature>
<protein>
    <submittedName>
        <fullName evidence="3">Arylesterase</fullName>
        <ecNumber evidence="3">3.1.1.2</ecNumber>
    </submittedName>
</protein>
<sequence>MLGDSLSAGYQMAQNQAWPTFLSDELKHKGVEVETVNGSVSGDTTGNGLARLPQLLDQHQPDYV</sequence>
<reference evidence="3 4" key="1">
    <citation type="submission" date="2015-01" db="EMBL/GenBank/DDBJ databases">
        <title>Vibrio sp. C1 JCM 19231 whole genome shotgun sequence.</title>
        <authorList>
            <person name="Sawabe T."/>
            <person name="Meirelles P."/>
            <person name="Feng G."/>
            <person name="Sayaka M."/>
            <person name="Hattori M."/>
            <person name="Ohkuma M."/>
        </authorList>
    </citation>
    <scope>NUCLEOTIDE SEQUENCE [LARGE SCALE GENOMIC DNA]</scope>
    <source>
        <strain evidence="4">JCM 19231</strain>
    </source>
</reference>
<dbReference type="SUPFAM" id="SSF52266">
    <property type="entry name" value="SGNH hydrolase"/>
    <property type="match status" value="1"/>
</dbReference>